<sequence length="1737" mass="185107">MEASGLSSCCGDGGGYLGLDQASPIRRRGNGPSNALTGGRARSKHHSPLGSPTSGGGACGGGGGFTLPAVRRSPKDGNLPDASMQHGDVNGSGGGGGAVALGGLPSPLSRGRGGLSDAKPGAALPLLGRPSGALALSGAASMQQPAGGTAEVDEEDDDALLAQLLEQAGGASGQGVLYEEGYGLLTEAGLPPPEDHFTSRILSLPSVVCRSACGDVFVVGLDDVQDMLHKRRLGPKGMKIYKNFREQVPKGWQARGAGGTPDGVGGVDAGAVASGGKVASRQASMALKNVGSRQHSRGFGVGSSSRRDRRGEDGSEGGDDNCGDDISLGRSESFAAVELDEEVRAHLESTLEAVEQHRERLRAGSMSVIAQQERKAADDALQARRARAVDFVTGRLIPAKFVQMAKMTVSDKDKDSDAVLSNIPPELFQQMRAALAAAKADTTGRTPDDGNDDGVEAGAPQSKSAGWCMLKKRVNLEDMGLPYLNEWSKASKAKGPKQLTGWNALLSTGGNDLYVKRNAASQGTSVYALKCQELGVVPSSQVVQQLQCSQSNMSHCQLGREGAVALRHALLANNAIQELNLRDNAFDSHAISAIIQGLCAGTMAASTKDSKKGVEKKWKALEWARAVKARDLSVKMVPEAVDSHCAASEAAANGAGIASGDDEDANGDGGDGDGKQRASNDGGAAAAGASAGPGSNSNSSSTGGLAVVLAQRKAAIQRTASVFTAVQSIDFSENPFGINGAKVVARVLDPCVTPNQFLHTVKLSKCSIPEAGGMALAKAIGQGNTMLHTLDLSNNNLSDKSAAAFGALLPSNKTLVDLDLSWNHIRSEGTTLLCEGLEESSGLKKLNLSWNGLEDTGVARIGQMLAKNRGLLHLDLTNTRMGTNAALMISDGIINNTVLEELILNGNAVGDTGARYLMNALKQNNSLKYLGLQGTNMTTGARNAKAASMFNPLSPDGNYLLNLADPADRTIAAQLCQIDRSAPGDMMKNIKLESRNISSCRAANWPDALPMSGLLHFDFVSRRVRKFQQVMESKKFQALHGQLACRNMADKEKLALVEVMAPFTYLNCHQIASLLACFANMSFELVEAAAILFTRAADMEYNLDQLTSTMQERDVQSLHERLAWYSYTRFCNPTGHYVMNLGTSVHRHLVTRLKDLAMSEPPDLPTGPNNNWINVTHDMYTSMQKVYQNYGPPEVWMSMVPSVGTLAFDFVSAAVPPADAVPISDDQLMEFLANSVGVGVDPSTGVLVPEHDDEKADLMIAMLRQEVGQHLYITSSQCVSVMDCFEAPPHRVEVFVIFYSFIVDRENLACIVYAMKPLEQAVVMQRLGPANLFDKARPSAHYLLDCANPSHEQVARKLIDLAGSLTDFPNIWNLRLRGEKKNILENRNMWGSFTAENNAPVLEFDFIGPDVYLLAGKTEEEWEAMSKGERSDLVSRMAKRQELLRNKMLFGYFTADACMWDARPGWHGHAKLFAAQANKPPWKAAWDRPMRVLYHNDASLGDISGDSVLEDIFDEFADDENELRGDAFDALLRDCGYTRSEIHWHWRLLFLEHARLPNSDDGTSCRTDAPGRPKDSVPASSTADASNGATSSTTHADALPSAPLSRQASQAAPPSREPSAAPSRAPLSRQPSQAASLSRSGSRQASRPASRTLTRPGSRGSRPPSQLEASVAEASSHLPLAAIPDLVLGYRAFINTFMVEPDPLVMWRPVPAAAAAAGKAGGRLGGDKTKSKPTGKR</sequence>
<dbReference type="Pfam" id="PF14771">
    <property type="entry name" value="DUF4476"/>
    <property type="match status" value="1"/>
</dbReference>
<evidence type="ECO:0000256" key="1">
    <source>
        <dbReference type="ARBA" id="ARBA00004430"/>
    </source>
</evidence>
<feature type="region of interest" description="Disordered" evidence="5">
    <location>
        <begin position="20"/>
        <end position="105"/>
    </location>
</feature>
<evidence type="ECO:0000256" key="4">
    <source>
        <dbReference type="ARBA" id="ARBA00022737"/>
    </source>
</evidence>
<feature type="compositionally biased region" description="Acidic residues" evidence="5">
    <location>
        <begin position="314"/>
        <end position="323"/>
    </location>
</feature>
<feature type="compositionally biased region" description="Low complexity" evidence="5">
    <location>
        <begin position="679"/>
        <end position="702"/>
    </location>
</feature>
<dbReference type="GO" id="GO:0031267">
    <property type="term" value="F:small GTPase binding"/>
    <property type="evidence" value="ECO:0007669"/>
    <property type="project" value="TreeGrafter"/>
</dbReference>
<accession>A0A7R9Z381</accession>
<dbReference type="Pfam" id="PF13516">
    <property type="entry name" value="LRR_6"/>
    <property type="match status" value="4"/>
</dbReference>
<dbReference type="GO" id="GO:0005829">
    <property type="term" value="C:cytosol"/>
    <property type="evidence" value="ECO:0007669"/>
    <property type="project" value="TreeGrafter"/>
</dbReference>
<dbReference type="Gene3D" id="3.80.10.10">
    <property type="entry name" value="Ribonuclease Inhibitor"/>
    <property type="match status" value="3"/>
</dbReference>
<dbReference type="GO" id="GO:0005930">
    <property type="term" value="C:axoneme"/>
    <property type="evidence" value="ECO:0007669"/>
    <property type="project" value="UniProtKB-SubCell"/>
</dbReference>
<evidence type="ECO:0000256" key="5">
    <source>
        <dbReference type="SAM" id="MobiDB-lite"/>
    </source>
</evidence>
<dbReference type="GO" id="GO:0005096">
    <property type="term" value="F:GTPase activator activity"/>
    <property type="evidence" value="ECO:0007669"/>
    <property type="project" value="UniProtKB-KW"/>
</dbReference>
<dbReference type="InterPro" id="IPR032675">
    <property type="entry name" value="LRR_dom_sf"/>
</dbReference>
<dbReference type="InterPro" id="IPR027038">
    <property type="entry name" value="RanGap"/>
</dbReference>
<dbReference type="GO" id="GO:0048471">
    <property type="term" value="C:perinuclear region of cytoplasm"/>
    <property type="evidence" value="ECO:0007669"/>
    <property type="project" value="TreeGrafter"/>
</dbReference>
<dbReference type="InterPro" id="IPR028011">
    <property type="entry name" value="DUF4476"/>
</dbReference>
<feature type="region of interest" description="Disordered" evidence="5">
    <location>
        <begin position="1560"/>
        <end position="1670"/>
    </location>
</feature>
<dbReference type="InterPro" id="IPR001611">
    <property type="entry name" value="Leu-rich_rpt"/>
</dbReference>
<protein>
    <recommendedName>
        <fullName evidence="6">DUF4476 domain-containing protein</fullName>
    </recommendedName>
</protein>
<evidence type="ECO:0000256" key="3">
    <source>
        <dbReference type="ARBA" id="ARBA00022614"/>
    </source>
</evidence>
<evidence type="ECO:0000313" key="7">
    <source>
        <dbReference type="EMBL" id="CAD8301257.1"/>
    </source>
</evidence>
<proteinExistence type="predicted"/>
<feature type="compositionally biased region" description="Gly residues" evidence="5">
    <location>
        <begin position="90"/>
        <end position="100"/>
    </location>
</feature>
<feature type="region of interest" description="Disordered" evidence="5">
    <location>
        <begin position="438"/>
        <end position="460"/>
    </location>
</feature>
<reference evidence="7" key="1">
    <citation type="submission" date="2021-01" db="EMBL/GenBank/DDBJ databases">
        <authorList>
            <person name="Corre E."/>
            <person name="Pelletier E."/>
            <person name="Niang G."/>
            <person name="Scheremetjew M."/>
            <person name="Finn R."/>
            <person name="Kale V."/>
            <person name="Holt S."/>
            <person name="Cochrane G."/>
            <person name="Meng A."/>
            <person name="Brown T."/>
            <person name="Cohen L."/>
        </authorList>
    </citation>
    <scope>NUCLEOTIDE SEQUENCE</scope>
    <source>
        <strain evidence="7">CCMP219</strain>
    </source>
</reference>
<dbReference type="PANTHER" id="PTHR24113">
    <property type="entry name" value="RAN GTPASE-ACTIVATING PROTEIN 1"/>
    <property type="match status" value="1"/>
</dbReference>
<dbReference type="SUPFAM" id="SSF52047">
    <property type="entry name" value="RNI-like"/>
    <property type="match status" value="1"/>
</dbReference>
<feature type="domain" description="DUF4476" evidence="6">
    <location>
        <begin position="1262"/>
        <end position="1312"/>
    </location>
</feature>
<keyword evidence="3" id="KW-0433">Leucine-rich repeat</keyword>
<comment type="subcellular location">
    <subcellularLocation>
        <location evidence="1">Cytoplasm</location>
        <location evidence="1">Cytoskeleton</location>
        <location evidence="1">Cilium axoneme</location>
    </subcellularLocation>
</comment>
<feature type="region of interest" description="Disordered" evidence="5">
    <location>
        <begin position="655"/>
        <end position="702"/>
    </location>
</feature>
<keyword evidence="4" id="KW-0677">Repeat</keyword>
<dbReference type="EMBL" id="HBEC01034374">
    <property type="protein sequence ID" value="CAD8301257.1"/>
    <property type="molecule type" value="Transcribed_RNA"/>
</dbReference>
<gene>
    <name evidence="7" type="ORF">CEUR00632_LOCUS15966</name>
</gene>
<organism evidence="7">
    <name type="scientific">Chlamydomonas euryale</name>
    <dbReference type="NCBI Taxonomy" id="1486919"/>
    <lineage>
        <taxon>Eukaryota</taxon>
        <taxon>Viridiplantae</taxon>
        <taxon>Chlorophyta</taxon>
        <taxon>core chlorophytes</taxon>
        <taxon>Chlorophyceae</taxon>
        <taxon>CS clade</taxon>
        <taxon>Chlamydomonadales</taxon>
        <taxon>Chlamydomonadaceae</taxon>
        <taxon>Chlamydomonas</taxon>
    </lineage>
</organism>
<feature type="compositionally biased region" description="Polar residues" evidence="5">
    <location>
        <begin position="1634"/>
        <end position="1655"/>
    </location>
</feature>
<feature type="region of interest" description="Disordered" evidence="5">
    <location>
        <begin position="287"/>
        <end position="327"/>
    </location>
</feature>
<feature type="compositionally biased region" description="Polar residues" evidence="5">
    <location>
        <begin position="1578"/>
        <end position="1595"/>
    </location>
</feature>
<feature type="compositionally biased region" description="Gly residues" evidence="5">
    <location>
        <begin position="53"/>
        <end position="65"/>
    </location>
</feature>
<keyword evidence="2" id="KW-0343">GTPase activation</keyword>
<dbReference type="GO" id="GO:0005634">
    <property type="term" value="C:nucleus"/>
    <property type="evidence" value="ECO:0007669"/>
    <property type="project" value="TreeGrafter"/>
</dbReference>
<dbReference type="PANTHER" id="PTHR24113:SF12">
    <property type="entry name" value="RAN GTPASE-ACTIVATING PROTEIN 1"/>
    <property type="match status" value="1"/>
</dbReference>
<name>A0A7R9Z381_9CHLO</name>
<feature type="region of interest" description="Disordered" evidence="5">
    <location>
        <begin position="1715"/>
        <end position="1737"/>
    </location>
</feature>
<dbReference type="GO" id="GO:0006913">
    <property type="term" value="P:nucleocytoplasmic transport"/>
    <property type="evidence" value="ECO:0007669"/>
    <property type="project" value="TreeGrafter"/>
</dbReference>
<evidence type="ECO:0000256" key="2">
    <source>
        <dbReference type="ARBA" id="ARBA00022468"/>
    </source>
</evidence>
<feature type="compositionally biased region" description="Low complexity" evidence="5">
    <location>
        <begin position="1607"/>
        <end position="1633"/>
    </location>
</feature>
<dbReference type="SMART" id="SM00368">
    <property type="entry name" value="LRR_RI"/>
    <property type="match status" value="8"/>
</dbReference>
<evidence type="ECO:0000259" key="6">
    <source>
        <dbReference type="Pfam" id="PF14771"/>
    </source>
</evidence>